<protein>
    <submittedName>
        <fullName evidence="3">Unannotated protein</fullName>
    </submittedName>
</protein>
<dbReference type="EMBL" id="CAFBOY010000015">
    <property type="protein sequence ID" value="CAB4992042.1"/>
    <property type="molecule type" value="Genomic_DNA"/>
</dbReference>
<gene>
    <name evidence="2" type="ORF">UFOPK2735_00168</name>
    <name evidence="3" type="ORF">UFOPK4022_00223</name>
</gene>
<dbReference type="AlphaFoldDB" id="A0A6J7NMV4"/>
<reference evidence="3" key="1">
    <citation type="submission" date="2020-05" db="EMBL/GenBank/DDBJ databases">
        <authorList>
            <person name="Chiriac C."/>
            <person name="Salcher M."/>
            <person name="Ghai R."/>
            <person name="Kavagutti S V."/>
        </authorList>
    </citation>
    <scope>NUCLEOTIDE SEQUENCE</scope>
</reference>
<evidence type="ECO:0000256" key="1">
    <source>
        <dbReference type="SAM" id="Phobius"/>
    </source>
</evidence>
<feature type="transmembrane region" description="Helical" evidence="1">
    <location>
        <begin position="20"/>
        <end position="40"/>
    </location>
</feature>
<keyword evidence="1" id="KW-0472">Membrane</keyword>
<accession>A0A6J7NMV4</accession>
<keyword evidence="1" id="KW-1133">Transmembrane helix</keyword>
<name>A0A6J7NMV4_9ZZZZ</name>
<proteinExistence type="predicted"/>
<dbReference type="EMBL" id="CAEZYP010000011">
    <property type="protein sequence ID" value="CAB4723094.1"/>
    <property type="molecule type" value="Genomic_DNA"/>
</dbReference>
<evidence type="ECO:0000313" key="2">
    <source>
        <dbReference type="EMBL" id="CAB4723094.1"/>
    </source>
</evidence>
<evidence type="ECO:0000313" key="3">
    <source>
        <dbReference type="EMBL" id="CAB4992042.1"/>
    </source>
</evidence>
<keyword evidence="1" id="KW-0812">Transmembrane</keyword>
<organism evidence="3">
    <name type="scientific">freshwater metagenome</name>
    <dbReference type="NCBI Taxonomy" id="449393"/>
    <lineage>
        <taxon>unclassified sequences</taxon>
        <taxon>metagenomes</taxon>
        <taxon>ecological metagenomes</taxon>
    </lineage>
</organism>
<sequence length="121" mass="13180">MGFSLVSRFLKDEKGSAESSLVLIPLLTVFLIAAQLSVALHARNMEKISAQDEASSRAISGEFKDSDTFLQIYSPDPNQNLDLIISHRKKSLVQLIPGLSQITGSNPQIDVSGIAIVENQR</sequence>